<proteinExistence type="predicted"/>
<feature type="transmembrane region" description="Helical" evidence="1">
    <location>
        <begin position="21"/>
        <end position="38"/>
    </location>
</feature>
<gene>
    <name evidence="2" type="ORF">O0554_08405</name>
</gene>
<accession>A0AAP3DEH6</accession>
<comment type="caution">
    <text evidence="2">The sequence shown here is derived from an EMBL/GenBank/DDBJ whole genome shotgun (WGS) entry which is preliminary data.</text>
</comment>
<dbReference type="RefSeq" id="WP_258073045.1">
    <property type="nucleotide sequence ID" value="NZ_JANSGW010000009.1"/>
</dbReference>
<dbReference type="EMBL" id="JAPTNE010000009">
    <property type="protein sequence ID" value="MCZ0806944.1"/>
    <property type="molecule type" value="Genomic_DNA"/>
</dbReference>
<keyword evidence="1" id="KW-0812">Transmembrane</keyword>
<dbReference type="Proteomes" id="UP001077662">
    <property type="component" value="Unassembled WGS sequence"/>
</dbReference>
<evidence type="ECO:0000313" key="3">
    <source>
        <dbReference type="Proteomes" id="UP001077662"/>
    </source>
</evidence>
<keyword evidence="1" id="KW-1133">Transmembrane helix</keyword>
<dbReference type="AlphaFoldDB" id="A0AAP3DEH6"/>
<reference evidence="2" key="1">
    <citation type="submission" date="2022-09" db="EMBL/GenBank/DDBJ databases">
        <title>Genome analysis and characterization of larvicidal activity of Brevibacillus strains.</title>
        <authorList>
            <person name="Patrusheva E.V."/>
            <person name="Izotova A.O."/>
            <person name="Toshchakov S.V."/>
            <person name="Sineoky S.P."/>
        </authorList>
    </citation>
    <scope>NUCLEOTIDE SEQUENCE</scope>
    <source>
        <strain evidence="2">VKPM_B-13247</strain>
    </source>
</reference>
<feature type="transmembrane region" description="Helical" evidence="1">
    <location>
        <begin position="111"/>
        <end position="131"/>
    </location>
</feature>
<evidence type="ECO:0000256" key="1">
    <source>
        <dbReference type="SAM" id="Phobius"/>
    </source>
</evidence>
<feature type="transmembrane region" description="Helical" evidence="1">
    <location>
        <begin position="50"/>
        <end position="67"/>
    </location>
</feature>
<name>A0AAP3DEH6_BRELA</name>
<feature type="transmembrane region" description="Helical" evidence="1">
    <location>
        <begin position="74"/>
        <end position="91"/>
    </location>
</feature>
<protein>
    <submittedName>
        <fullName evidence="2">Uncharacterized protein</fullName>
    </submittedName>
</protein>
<organism evidence="2 3">
    <name type="scientific">Brevibacillus laterosporus</name>
    <name type="common">Bacillus laterosporus</name>
    <dbReference type="NCBI Taxonomy" id="1465"/>
    <lineage>
        <taxon>Bacteria</taxon>
        <taxon>Bacillati</taxon>
        <taxon>Bacillota</taxon>
        <taxon>Bacilli</taxon>
        <taxon>Bacillales</taxon>
        <taxon>Paenibacillaceae</taxon>
        <taxon>Brevibacillus</taxon>
    </lineage>
</organism>
<keyword evidence="1" id="KW-0472">Membrane</keyword>
<evidence type="ECO:0000313" key="2">
    <source>
        <dbReference type="EMBL" id="MCZ0806944.1"/>
    </source>
</evidence>
<sequence length="140" mass="16212">MAEKMIFVLFKITKRGENIKKIGISILIVCLYCFPFVYFSMHQDFANRSMLGYLIMIVATSLLAFFAKFFSNSIPHIIGNLVSGIISYYFISKMMGNEQWGGYFKPLAPYQIFMLVSFLNLIPQFLALKLANRYKNKDKD</sequence>